<accession>A0A2G8KIA0</accession>
<keyword evidence="2" id="KW-0539">Nucleus</keyword>
<evidence type="ECO:0000256" key="1">
    <source>
        <dbReference type="ARBA" id="ARBA00004123"/>
    </source>
</evidence>
<dbReference type="InterPro" id="IPR007015">
    <property type="entry name" value="DNA_pol_V/MYBBP1A"/>
</dbReference>
<protein>
    <submittedName>
        <fullName evidence="4">Putative myb-binding protein 1A-like protein</fullName>
    </submittedName>
</protein>
<evidence type="ECO:0000256" key="2">
    <source>
        <dbReference type="ARBA" id="ARBA00023242"/>
    </source>
</evidence>
<dbReference type="GO" id="GO:0003714">
    <property type="term" value="F:transcription corepressor activity"/>
    <property type="evidence" value="ECO:0007669"/>
    <property type="project" value="TreeGrafter"/>
</dbReference>
<dbReference type="Proteomes" id="UP000230750">
    <property type="component" value="Unassembled WGS sequence"/>
</dbReference>
<keyword evidence="5" id="KW-1185">Reference proteome</keyword>
<gene>
    <name evidence="4" type="ORF">BSL78_15426</name>
</gene>
<evidence type="ECO:0000313" key="5">
    <source>
        <dbReference type="Proteomes" id="UP000230750"/>
    </source>
</evidence>
<feature type="region of interest" description="Disordered" evidence="3">
    <location>
        <begin position="300"/>
        <end position="325"/>
    </location>
</feature>
<comment type="subcellular location">
    <subcellularLocation>
        <location evidence="1">Nucleus</location>
    </subcellularLocation>
</comment>
<dbReference type="GO" id="GO:0043565">
    <property type="term" value="F:sequence-specific DNA binding"/>
    <property type="evidence" value="ECO:0007669"/>
    <property type="project" value="TreeGrafter"/>
</dbReference>
<dbReference type="PANTHER" id="PTHR13213:SF2">
    <property type="entry name" value="MYB-BINDING PROTEIN 1A"/>
    <property type="match status" value="1"/>
</dbReference>
<name>A0A2G8KIA0_STIJA</name>
<dbReference type="PANTHER" id="PTHR13213">
    <property type="entry name" value="MYB-BINDING PROTEIN 1A FAMILY MEMBER"/>
    <property type="match status" value="1"/>
</dbReference>
<feature type="non-terminal residue" evidence="4">
    <location>
        <position position="325"/>
    </location>
</feature>
<dbReference type="GO" id="GO:0005730">
    <property type="term" value="C:nucleolus"/>
    <property type="evidence" value="ECO:0007669"/>
    <property type="project" value="InterPro"/>
</dbReference>
<dbReference type="STRING" id="307972.A0A2G8KIA0"/>
<dbReference type="GO" id="GO:0003723">
    <property type="term" value="F:RNA binding"/>
    <property type="evidence" value="ECO:0007669"/>
    <property type="project" value="TreeGrafter"/>
</dbReference>
<dbReference type="OrthoDB" id="342531at2759"/>
<dbReference type="EMBL" id="MRZV01000563">
    <property type="protein sequence ID" value="PIK47718.1"/>
    <property type="molecule type" value="Genomic_DNA"/>
</dbReference>
<feature type="non-terminal residue" evidence="4">
    <location>
        <position position="1"/>
    </location>
</feature>
<proteinExistence type="predicted"/>
<feature type="compositionally biased region" description="Acidic residues" evidence="3">
    <location>
        <begin position="300"/>
        <end position="311"/>
    </location>
</feature>
<evidence type="ECO:0000256" key="3">
    <source>
        <dbReference type="SAM" id="MobiDB-lite"/>
    </source>
</evidence>
<dbReference type="Pfam" id="PF04931">
    <property type="entry name" value="DNA_pol_phi"/>
    <property type="match status" value="1"/>
</dbReference>
<organism evidence="4 5">
    <name type="scientific">Stichopus japonicus</name>
    <name type="common">Sea cucumber</name>
    <dbReference type="NCBI Taxonomy" id="307972"/>
    <lineage>
        <taxon>Eukaryota</taxon>
        <taxon>Metazoa</taxon>
        <taxon>Echinodermata</taxon>
        <taxon>Eleutherozoa</taxon>
        <taxon>Echinozoa</taxon>
        <taxon>Holothuroidea</taxon>
        <taxon>Aspidochirotacea</taxon>
        <taxon>Aspidochirotida</taxon>
        <taxon>Stichopodidae</taxon>
        <taxon>Apostichopus</taxon>
    </lineage>
</organism>
<comment type="caution">
    <text evidence="4">The sequence shown here is derived from an EMBL/GenBank/DDBJ whole genome shotgun (WGS) entry which is preliminary data.</text>
</comment>
<sequence>LNGEGIKMYLEWLKELFFKETESADFAGVRRWICRQMLTLMKNPNVPREEGWMMEAAQFFFLHAFFAVKNQANYPPITGDLREEIAQHFYSAVEILSNSPPFHAEPDLRLHGVAPDGTLRAYKLVNHAKTLLSSDSVECLTPFSEEVQEAWETMIATVDKIHKKYSDGTSATAGLAFQLLFLQVGLQTFREPEQCAEILEDLQLCFEKAMGKKDKLKKKTDEPEWMEVIVEILISLLARSSHLLRPWSNILQNICSNLTESSLQLILDMFDPDKQKLMSLLSFDGDEESDGEDEELIEEDAALEEDEDGEGGENKILNGKKRTTE</sequence>
<evidence type="ECO:0000313" key="4">
    <source>
        <dbReference type="EMBL" id="PIK47718.1"/>
    </source>
</evidence>
<reference evidence="4 5" key="1">
    <citation type="journal article" date="2017" name="PLoS Biol.">
        <title>The sea cucumber genome provides insights into morphological evolution and visceral regeneration.</title>
        <authorList>
            <person name="Zhang X."/>
            <person name="Sun L."/>
            <person name="Yuan J."/>
            <person name="Sun Y."/>
            <person name="Gao Y."/>
            <person name="Zhang L."/>
            <person name="Li S."/>
            <person name="Dai H."/>
            <person name="Hamel J.F."/>
            <person name="Liu C."/>
            <person name="Yu Y."/>
            <person name="Liu S."/>
            <person name="Lin W."/>
            <person name="Guo K."/>
            <person name="Jin S."/>
            <person name="Xu P."/>
            <person name="Storey K.B."/>
            <person name="Huan P."/>
            <person name="Zhang T."/>
            <person name="Zhou Y."/>
            <person name="Zhang J."/>
            <person name="Lin C."/>
            <person name="Li X."/>
            <person name="Xing L."/>
            <person name="Huo D."/>
            <person name="Sun M."/>
            <person name="Wang L."/>
            <person name="Mercier A."/>
            <person name="Li F."/>
            <person name="Yang H."/>
            <person name="Xiang J."/>
        </authorList>
    </citation>
    <scope>NUCLEOTIDE SEQUENCE [LARGE SCALE GENOMIC DNA]</scope>
    <source>
        <strain evidence="4">Shaxun</strain>
        <tissue evidence="4">Muscle</tissue>
    </source>
</reference>
<dbReference type="AlphaFoldDB" id="A0A2G8KIA0"/>